<protein>
    <submittedName>
        <fullName evidence="1">Uncharacterized protein</fullName>
    </submittedName>
</protein>
<reference evidence="1" key="1">
    <citation type="submission" date="2020-04" db="EMBL/GenBank/DDBJ databases">
        <authorList>
            <person name="Chiriac C."/>
            <person name="Salcher M."/>
            <person name="Ghai R."/>
            <person name="Kavagutti S V."/>
        </authorList>
    </citation>
    <scope>NUCLEOTIDE SEQUENCE</scope>
</reference>
<dbReference type="EMBL" id="LR796140">
    <property type="protein sequence ID" value="CAB4121295.1"/>
    <property type="molecule type" value="Genomic_DNA"/>
</dbReference>
<evidence type="ECO:0000313" key="1">
    <source>
        <dbReference type="EMBL" id="CAB4121295.1"/>
    </source>
</evidence>
<sequence length="265" mass="26708">MAINALGYNQVYGITNGIQPVLKLPIIEAFRAPTSLDVAQQGQLWIYDQNVWMFVGGGVWSEIAASDSAGTFTSLTVNGNSAFNGAIVADTDNNVITLNSGTAAINISSDAFATTVNLGTGSAAKTVSIGSSSGASSTSLNAGTGGLVLNTNATGDILLTPNVVDGVSYTFTQNARVGVQSIVVPSGGIIATGTISIVMTNSYLSDALSTPVICTVTTNSTAGGLLQINGMIIGSDTLTISATNVGTATIPASTSNIIVSYIVLN</sequence>
<gene>
    <name evidence="1" type="ORF">UFOVP9_61</name>
</gene>
<proteinExistence type="predicted"/>
<organism evidence="1">
    <name type="scientific">uncultured Caudovirales phage</name>
    <dbReference type="NCBI Taxonomy" id="2100421"/>
    <lineage>
        <taxon>Viruses</taxon>
        <taxon>Duplodnaviria</taxon>
        <taxon>Heunggongvirae</taxon>
        <taxon>Uroviricota</taxon>
        <taxon>Caudoviricetes</taxon>
        <taxon>Peduoviridae</taxon>
        <taxon>Maltschvirus</taxon>
        <taxon>Maltschvirus maltsch</taxon>
    </lineage>
</organism>
<accession>A0A6J5KIG4</accession>
<name>A0A6J5KIG4_9CAUD</name>